<dbReference type="EMBL" id="JABZGR010000001">
    <property type="protein sequence ID" value="MBF0969573.1"/>
    <property type="molecule type" value="Genomic_DNA"/>
</dbReference>
<evidence type="ECO:0000313" key="1">
    <source>
        <dbReference type="EMBL" id="MBF0969573.1"/>
    </source>
</evidence>
<dbReference type="AlphaFoldDB" id="A0A929RUR2"/>
<dbReference type="RefSeq" id="WP_237777241.1">
    <property type="nucleotide sequence ID" value="NZ_CAJPOW010000028.1"/>
</dbReference>
<proteinExistence type="predicted"/>
<accession>A0A929RUR2</accession>
<protein>
    <submittedName>
        <fullName evidence="1">Uncharacterized protein</fullName>
    </submittedName>
</protein>
<reference evidence="1" key="1">
    <citation type="submission" date="2020-04" db="EMBL/GenBank/DDBJ databases">
        <title>Deep metagenomics examines the oral microbiome during advanced dental caries in children, revealing novel taxa and co-occurrences with host molecules.</title>
        <authorList>
            <person name="Baker J.L."/>
            <person name="Morton J.T."/>
            <person name="Dinis M."/>
            <person name="Alvarez R."/>
            <person name="Tran N.C."/>
            <person name="Knight R."/>
            <person name="Edlund A."/>
        </authorList>
    </citation>
    <scope>NUCLEOTIDE SEQUENCE</scope>
    <source>
        <strain evidence="1">JCVI_34_bin.1</strain>
    </source>
</reference>
<evidence type="ECO:0000313" key="2">
    <source>
        <dbReference type="Proteomes" id="UP000704068"/>
    </source>
</evidence>
<name>A0A929RUR2_9BACT</name>
<sequence>MLPLPKSLRSNRLTDETEKIVVRQRTSIDGKIGRMADAESETIFHDKRT</sequence>
<gene>
    <name evidence="1" type="ORF">HXK21_00815</name>
</gene>
<organism evidence="1 2">
    <name type="scientific">Alloprevotella tannerae</name>
    <dbReference type="NCBI Taxonomy" id="76122"/>
    <lineage>
        <taxon>Bacteria</taxon>
        <taxon>Pseudomonadati</taxon>
        <taxon>Bacteroidota</taxon>
        <taxon>Bacteroidia</taxon>
        <taxon>Bacteroidales</taxon>
        <taxon>Prevotellaceae</taxon>
        <taxon>Alloprevotella</taxon>
    </lineage>
</organism>
<comment type="caution">
    <text evidence="1">The sequence shown here is derived from an EMBL/GenBank/DDBJ whole genome shotgun (WGS) entry which is preliminary data.</text>
</comment>
<dbReference type="Proteomes" id="UP000704068">
    <property type="component" value="Unassembled WGS sequence"/>
</dbReference>